<dbReference type="InterPro" id="IPR015168">
    <property type="entry name" value="SsuA/THI5"/>
</dbReference>
<dbReference type="Pfam" id="PF09084">
    <property type="entry name" value="NMT1"/>
    <property type="match status" value="1"/>
</dbReference>
<comment type="subcellular location">
    <subcellularLocation>
        <location evidence="1">Periplasm</location>
    </subcellularLocation>
</comment>
<dbReference type="PROSITE" id="PS51257">
    <property type="entry name" value="PROKAR_LIPOPROTEIN"/>
    <property type="match status" value="1"/>
</dbReference>
<keyword evidence="4 5" id="KW-0732">Signal</keyword>
<accession>A0ABW0RED1</accession>
<name>A0ABW0RED1_9BACL</name>
<reference evidence="8" key="1">
    <citation type="journal article" date="2019" name="Int. J. Syst. Evol. Microbiol.">
        <title>The Global Catalogue of Microorganisms (GCM) 10K type strain sequencing project: providing services to taxonomists for standard genome sequencing and annotation.</title>
        <authorList>
            <consortium name="The Broad Institute Genomics Platform"/>
            <consortium name="The Broad Institute Genome Sequencing Center for Infectious Disease"/>
            <person name="Wu L."/>
            <person name="Ma J."/>
        </authorList>
    </citation>
    <scope>NUCLEOTIDE SEQUENCE [LARGE SCALE GENOMIC DNA]</scope>
    <source>
        <strain evidence="8">CCUG 56331</strain>
    </source>
</reference>
<dbReference type="SUPFAM" id="SSF53850">
    <property type="entry name" value="Periplasmic binding protein-like II"/>
    <property type="match status" value="1"/>
</dbReference>
<dbReference type="NCBIfam" id="TIGR01728">
    <property type="entry name" value="SsuA_fam"/>
    <property type="match status" value="1"/>
</dbReference>
<evidence type="ECO:0000256" key="5">
    <source>
        <dbReference type="SAM" id="SignalP"/>
    </source>
</evidence>
<sequence length="332" mass="36351">MKKRFLLLLTIIGLLLAACSSGSENQSNSEGTSSAKTINLGIQQILSPLWIAKEKGWLEEAFKEVGVEIVWTEFQSGPPQFEGIAAGKLDITEVGNTPPLSGQAAGIDFKEIALLSKGKTNNAVLIPEDSDIKSIKDLIGKKVAVAKGSSAYGLLYEAFEKEGVDPSKVEIIQLQPDEAQPAFENGSVDAWATWEPFISYQTVGNNAKALIKCEDIGVFSPVFTIARTDFIEENPELVSIYLEVYKKATDWLNENPEEAVQFFADLKGIDPVIVEEVLKNTPYEMQVIDEDVISSQQRVADLFVEQGVFSNGINVEEVVENKFAEKLLKGGE</sequence>
<feature type="signal peptide" evidence="5">
    <location>
        <begin position="1"/>
        <end position="17"/>
    </location>
</feature>
<evidence type="ECO:0000259" key="6">
    <source>
        <dbReference type="SMART" id="SM00062"/>
    </source>
</evidence>
<dbReference type="PANTHER" id="PTHR30024">
    <property type="entry name" value="ALIPHATIC SULFONATES-BINDING PROTEIN-RELATED"/>
    <property type="match status" value="1"/>
</dbReference>
<feature type="chain" id="PRO_5046242482" evidence="5">
    <location>
        <begin position="18"/>
        <end position="332"/>
    </location>
</feature>
<comment type="similarity">
    <text evidence="2">Belongs to the bacterial solute-binding protein SsuA/TauA family.</text>
</comment>
<dbReference type="Proteomes" id="UP001595978">
    <property type="component" value="Unassembled WGS sequence"/>
</dbReference>
<dbReference type="PANTHER" id="PTHR30024:SF42">
    <property type="entry name" value="ALIPHATIC SULFONATES-BINDING PROTEIN-RELATED"/>
    <property type="match status" value="1"/>
</dbReference>
<dbReference type="EMBL" id="JBHSNQ010000171">
    <property type="protein sequence ID" value="MFC5542589.1"/>
    <property type="molecule type" value="Genomic_DNA"/>
</dbReference>
<protein>
    <submittedName>
        <fullName evidence="7">Aliphatic sulfonate ABC transporter substrate-binding protein</fullName>
    </submittedName>
</protein>
<feature type="domain" description="Solute-binding protein family 3/N-terminal" evidence="6">
    <location>
        <begin position="37"/>
        <end position="255"/>
    </location>
</feature>
<keyword evidence="3" id="KW-0813">Transport</keyword>
<dbReference type="SMART" id="SM00062">
    <property type="entry name" value="PBPb"/>
    <property type="match status" value="1"/>
</dbReference>
<evidence type="ECO:0000256" key="3">
    <source>
        <dbReference type="ARBA" id="ARBA00022448"/>
    </source>
</evidence>
<comment type="caution">
    <text evidence="7">The sequence shown here is derived from an EMBL/GenBank/DDBJ whole genome shotgun (WGS) entry which is preliminary data.</text>
</comment>
<dbReference type="RefSeq" id="WP_390309994.1">
    <property type="nucleotide sequence ID" value="NZ_JBHSNQ010000171.1"/>
</dbReference>
<evidence type="ECO:0000256" key="1">
    <source>
        <dbReference type="ARBA" id="ARBA00004418"/>
    </source>
</evidence>
<dbReference type="InterPro" id="IPR001638">
    <property type="entry name" value="Solute-binding_3/MltF_N"/>
</dbReference>
<gene>
    <name evidence="7" type="ORF">ACFPOH_12825</name>
</gene>
<keyword evidence="8" id="KW-1185">Reference proteome</keyword>
<evidence type="ECO:0000313" key="8">
    <source>
        <dbReference type="Proteomes" id="UP001595978"/>
    </source>
</evidence>
<evidence type="ECO:0000256" key="2">
    <source>
        <dbReference type="ARBA" id="ARBA00010742"/>
    </source>
</evidence>
<organism evidence="7 8">
    <name type="scientific">Ureibacillus suwonensis</name>
    <dbReference type="NCBI Taxonomy" id="313007"/>
    <lineage>
        <taxon>Bacteria</taxon>
        <taxon>Bacillati</taxon>
        <taxon>Bacillota</taxon>
        <taxon>Bacilli</taxon>
        <taxon>Bacillales</taxon>
        <taxon>Caryophanaceae</taxon>
        <taxon>Ureibacillus</taxon>
    </lineage>
</organism>
<proteinExistence type="inferred from homology"/>
<dbReference type="InterPro" id="IPR010067">
    <property type="entry name" value="ABC_SsuA_sub-bd"/>
</dbReference>
<dbReference type="Gene3D" id="3.40.190.10">
    <property type="entry name" value="Periplasmic binding protein-like II"/>
    <property type="match status" value="2"/>
</dbReference>
<evidence type="ECO:0000256" key="4">
    <source>
        <dbReference type="ARBA" id="ARBA00022729"/>
    </source>
</evidence>
<evidence type="ECO:0000313" key="7">
    <source>
        <dbReference type="EMBL" id="MFC5542589.1"/>
    </source>
</evidence>